<evidence type="ECO:0000313" key="5">
    <source>
        <dbReference type="Proteomes" id="UP000683360"/>
    </source>
</evidence>
<feature type="region of interest" description="Disordered" evidence="1">
    <location>
        <begin position="346"/>
        <end position="378"/>
    </location>
</feature>
<feature type="transmembrane region" description="Helical" evidence="2">
    <location>
        <begin position="216"/>
        <end position="241"/>
    </location>
</feature>
<dbReference type="PANTHER" id="PTHR11161">
    <property type="entry name" value="O-ACYLTRANSFERASE"/>
    <property type="match status" value="1"/>
</dbReference>
<keyword evidence="2" id="KW-0472">Membrane</keyword>
<dbReference type="AlphaFoldDB" id="A0A8S3Q0Z0"/>
<sequence length="378" mass="41645">MMETIERPKFSITPKEADDFIAGANDILSDNTTTNANGPSTLAQVQPLLCPQGNPLLEQTNRMIQQTTIYQTTVNTPTTNQPLVVSKLCRNQINATGEAISRRELWALAMVDAFGKPQSNILGSLGSPIMWIGDYDECMSIQANTERDQKKYTFKGQFCVASSNVNNIAVLNLGVCVPNSCSKTDVMILLKTTVLPTVYSVSCPEHDRPLDTRATIVLVVCSIFIAFLVIGTCYDVIAIQWPSWSKEEDDSKSSEIDENTHLINGQTQNTQDNTSQWLPDHLNRISFGPIYNAFPAVDTFFALSYHLVGVGIILAFLLGSTIACGVLSAHDDLPASIFDGRNCPSKQDKWDSKRNGHYGNNQQRDAYAPVKTPFDPLN</sequence>
<keyword evidence="5" id="KW-1185">Reference proteome</keyword>
<evidence type="ECO:0000256" key="1">
    <source>
        <dbReference type="SAM" id="MobiDB-lite"/>
    </source>
</evidence>
<comment type="caution">
    <text evidence="4">The sequence shown here is derived from an EMBL/GenBank/DDBJ whole genome shotgun (WGS) entry which is preliminary data.</text>
</comment>
<dbReference type="SMART" id="SM00703">
    <property type="entry name" value="NRF"/>
    <property type="match status" value="1"/>
</dbReference>
<evidence type="ECO:0000256" key="2">
    <source>
        <dbReference type="SAM" id="Phobius"/>
    </source>
</evidence>
<feature type="domain" description="Nose resistant-to-fluoxetine protein N-terminal" evidence="3">
    <location>
        <begin position="86"/>
        <end position="205"/>
    </location>
</feature>
<dbReference type="EMBL" id="CAJPWZ010000299">
    <property type="protein sequence ID" value="CAG2189671.1"/>
    <property type="molecule type" value="Genomic_DNA"/>
</dbReference>
<reference evidence="4" key="1">
    <citation type="submission" date="2021-03" db="EMBL/GenBank/DDBJ databases">
        <authorList>
            <person name="Bekaert M."/>
        </authorList>
    </citation>
    <scope>NUCLEOTIDE SEQUENCE</scope>
</reference>
<evidence type="ECO:0000313" key="4">
    <source>
        <dbReference type="EMBL" id="CAG2189671.1"/>
    </source>
</evidence>
<evidence type="ECO:0000259" key="3">
    <source>
        <dbReference type="SMART" id="SM00703"/>
    </source>
</evidence>
<organism evidence="4 5">
    <name type="scientific">Mytilus edulis</name>
    <name type="common">Blue mussel</name>
    <dbReference type="NCBI Taxonomy" id="6550"/>
    <lineage>
        <taxon>Eukaryota</taxon>
        <taxon>Metazoa</taxon>
        <taxon>Spiralia</taxon>
        <taxon>Lophotrochozoa</taxon>
        <taxon>Mollusca</taxon>
        <taxon>Bivalvia</taxon>
        <taxon>Autobranchia</taxon>
        <taxon>Pteriomorphia</taxon>
        <taxon>Mytilida</taxon>
        <taxon>Mytiloidea</taxon>
        <taxon>Mytilidae</taxon>
        <taxon>Mytilinae</taxon>
        <taxon>Mytilus</taxon>
    </lineage>
</organism>
<keyword evidence="2" id="KW-1133">Transmembrane helix</keyword>
<dbReference type="InterPro" id="IPR006621">
    <property type="entry name" value="Nose-resist-to-fluoxetine_N"/>
</dbReference>
<dbReference type="Pfam" id="PF20146">
    <property type="entry name" value="NRF"/>
    <property type="match status" value="1"/>
</dbReference>
<dbReference type="OrthoDB" id="207378at2759"/>
<dbReference type="Proteomes" id="UP000683360">
    <property type="component" value="Unassembled WGS sequence"/>
</dbReference>
<dbReference type="PANTHER" id="PTHR11161:SF0">
    <property type="entry name" value="O-ACYLTRANSFERASE LIKE PROTEIN"/>
    <property type="match status" value="1"/>
</dbReference>
<dbReference type="InterPro" id="IPR052728">
    <property type="entry name" value="O2_lipid_transport_reg"/>
</dbReference>
<gene>
    <name evidence="4" type="ORF">MEDL_5002</name>
</gene>
<protein>
    <recommendedName>
        <fullName evidence="3">Nose resistant-to-fluoxetine protein N-terminal domain-containing protein</fullName>
    </recommendedName>
</protein>
<feature type="transmembrane region" description="Helical" evidence="2">
    <location>
        <begin position="303"/>
        <end position="327"/>
    </location>
</feature>
<accession>A0A8S3Q0Z0</accession>
<keyword evidence="2" id="KW-0812">Transmembrane</keyword>
<proteinExistence type="predicted"/>
<name>A0A8S3Q0Z0_MYTED</name>